<dbReference type="InterPro" id="IPR036388">
    <property type="entry name" value="WH-like_DNA-bd_sf"/>
</dbReference>
<evidence type="ECO:0000256" key="1">
    <source>
        <dbReference type="ARBA" id="ARBA00009437"/>
    </source>
</evidence>
<dbReference type="Pfam" id="PF00126">
    <property type="entry name" value="HTH_1"/>
    <property type="match status" value="1"/>
</dbReference>
<proteinExistence type="inferred from homology"/>
<comment type="caution">
    <text evidence="6">The sequence shown here is derived from an EMBL/GenBank/DDBJ whole genome shotgun (WGS) entry which is preliminary data.</text>
</comment>
<gene>
    <name evidence="6" type="ORF">GCM10023081_41070</name>
</gene>
<feature type="domain" description="HTH lysR-type" evidence="5">
    <location>
        <begin position="1"/>
        <end position="62"/>
    </location>
</feature>
<keyword evidence="3" id="KW-0238">DNA-binding</keyword>
<dbReference type="PANTHER" id="PTHR30346">
    <property type="entry name" value="TRANSCRIPTIONAL DUAL REGULATOR HCAR-RELATED"/>
    <property type="match status" value="1"/>
</dbReference>
<dbReference type="EMBL" id="BAABEO010000027">
    <property type="protein sequence ID" value="GAA3700079.1"/>
    <property type="molecule type" value="Genomic_DNA"/>
</dbReference>
<keyword evidence="2" id="KW-0805">Transcription regulation</keyword>
<keyword evidence="7" id="KW-1185">Reference proteome</keyword>
<organism evidence="6 7">
    <name type="scientific">Arthrobacter ginkgonis</name>
    <dbReference type="NCBI Taxonomy" id="1630594"/>
    <lineage>
        <taxon>Bacteria</taxon>
        <taxon>Bacillati</taxon>
        <taxon>Actinomycetota</taxon>
        <taxon>Actinomycetes</taxon>
        <taxon>Micrococcales</taxon>
        <taxon>Micrococcaceae</taxon>
        <taxon>Arthrobacter</taxon>
    </lineage>
</organism>
<sequence length="293" mass="31571">MLVRLAPQLRALDALAAHDGHMTRAAEALGIPQSSMSRRIQALEEELRIPLLVHTGRTVELTPLAVSLSRQLRGPLHELLHVLDAAASAADPARGTVRFGIPLTMGTGPLPDIIAEFHRQNPLVSLHLKQAHGQQLARDVAAGSLDVAVLLPPPAGVEHTIIGRQEIRAVLPPSHRLASRKRLRVSELRGETFVANPPEYTLRGLVAGLCREAGFEPSIAIEVTEFSLIRRLVQIGLGVALLPAEDAPRAAAAEVPLTPPVFREVALAWGPTARTPPVQRLLAFVRDAFPEEA</sequence>
<comment type="similarity">
    <text evidence="1">Belongs to the LysR transcriptional regulatory family.</text>
</comment>
<evidence type="ECO:0000256" key="2">
    <source>
        <dbReference type="ARBA" id="ARBA00023015"/>
    </source>
</evidence>
<dbReference type="InterPro" id="IPR005119">
    <property type="entry name" value="LysR_subst-bd"/>
</dbReference>
<accession>A0ABP7D2S2</accession>
<dbReference type="Gene3D" id="3.40.190.290">
    <property type="match status" value="1"/>
</dbReference>
<evidence type="ECO:0000256" key="3">
    <source>
        <dbReference type="ARBA" id="ARBA00023125"/>
    </source>
</evidence>
<dbReference type="PROSITE" id="PS50931">
    <property type="entry name" value="HTH_LYSR"/>
    <property type="match status" value="1"/>
</dbReference>
<dbReference type="InterPro" id="IPR036390">
    <property type="entry name" value="WH_DNA-bd_sf"/>
</dbReference>
<evidence type="ECO:0000313" key="6">
    <source>
        <dbReference type="EMBL" id="GAA3700079.1"/>
    </source>
</evidence>
<dbReference type="SUPFAM" id="SSF53850">
    <property type="entry name" value="Periplasmic binding protein-like II"/>
    <property type="match status" value="1"/>
</dbReference>
<reference evidence="7" key="1">
    <citation type="journal article" date="2019" name="Int. J. Syst. Evol. Microbiol.">
        <title>The Global Catalogue of Microorganisms (GCM) 10K type strain sequencing project: providing services to taxonomists for standard genome sequencing and annotation.</title>
        <authorList>
            <consortium name="The Broad Institute Genomics Platform"/>
            <consortium name="The Broad Institute Genome Sequencing Center for Infectious Disease"/>
            <person name="Wu L."/>
            <person name="Ma J."/>
        </authorList>
    </citation>
    <scope>NUCLEOTIDE SEQUENCE [LARGE SCALE GENOMIC DNA]</scope>
    <source>
        <strain evidence="7">JCM 30742</strain>
    </source>
</reference>
<dbReference type="PRINTS" id="PR00039">
    <property type="entry name" value="HTHLYSR"/>
</dbReference>
<dbReference type="SUPFAM" id="SSF46785">
    <property type="entry name" value="Winged helix' DNA-binding domain"/>
    <property type="match status" value="1"/>
</dbReference>
<evidence type="ECO:0000256" key="4">
    <source>
        <dbReference type="ARBA" id="ARBA00023163"/>
    </source>
</evidence>
<dbReference type="Gene3D" id="1.10.10.10">
    <property type="entry name" value="Winged helix-like DNA-binding domain superfamily/Winged helix DNA-binding domain"/>
    <property type="match status" value="1"/>
</dbReference>
<evidence type="ECO:0000259" key="5">
    <source>
        <dbReference type="PROSITE" id="PS50931"/>
    </source>
</evidence>
<name>A0ABP7D2S2_9MICC</name>
<dbReference type="PANTHER" id="PTHR30346:SF28">
    <property type="entry name" value="HTH-TYPE TRANSCRIPTIONAL REGULATOR CYNR"/>
    <property type="match status" value="1"/>
</dbReference>
<dbReference type="Proteomes" id="UP001500752">
    <property type="component" value="Unassembled WGS sequence"/>
</dbReference>
<dbReference type="Pfam" id="PF03466">
    <property type="entry name" value="LysR_substrate"/>
    <property type="match status" value="1"/>
</dbReference>
<evidence type="ECO:0000313" key="7">
    <source>
        <dbReference type="Proteomes" id="UP001500752"/>
    </source>
</evidence>
<protein>
    <submittedName>
        <fullName evidence="6">LysR family transcriptional regulator</fullName>
    </submittedName>
</protein>
<dbReference type="InterPro" id="IPR000847">
    <property type="entry name" value="LysR_HTH_N"/>
</dbReference>
<keyword evidence="4" id="KW-0804">Transcription</keyword>